<name>A0AAV2FRK1_9ROSI</name>
<feature type="compositionally biased region" description="Basic and acidic residues" evidence="1">
    <location>
        <begin position="55"/>
        <end position="67"/>
    </location>
</feature>
<gene>
    <name evidence="2" type="ORF">LTRI10_LOCUS40365</name>
</gene>
<accession>A0AAV2FRK1</accession>
<evidence type="ECO:0000256" key="1">
    <source>
        <dbReference type="SAM" id="MobiDB-lite"/>
    </source>
</evidence>
<organism evidence="2 3">
    <name type="scientific">Linum trigynum</name>
    <dbReference type="NCBI Taxonomy" id="586398"/>
    <lineage>
        <taxon>Eukaryota</taxon>
        <taxon>Viridiplantae</taxon>
        <taxon>Streptophyta</taxon>
        <taxon>Embryophyta</taxon>
        <taxon>Tracheophyta</taxon>
        <taxon>Spermatophyta</taxon>
        <taxon>Magnoliopsida</taxon>
        <taxon>eudicotyledons</taxon>
        <taxon>Gunneridae</taxon>
        <taxon>Pentapetalae</taxon>
        <taxon>rosids</taxon>
        <taxon>fabids</taxon>
        <taxon>Malpighiales</taxon>
        <taxon>Linaceae</taxon>
        <taxon>Linum</taxon>
    </lineage>
</organism>
<keyword evidence="3" id="KW-1185">Reference proteome</keyword>
<feature type="region of interest" description="Disordered" evidence="1">
    <location>
        <begin position="1"/>
        <end position="31"/>
    </location>
</feature>
<evidence type="ECO:0000313" key="3">
    <source>
        <dbReference type="Proteomes" id="UP001497516"/>
    </source>
</evidence>
<dbReference type="EMBL" id="OZ034820">
    <property type="protein sequence ID" value="CAL1400223.1"/>
    <property type="molecule type" value="Genomic_DNA"/>
</dbReference>
<dbReference type="AlphaFoldDB" id="A0AAV2FRK1"/>
<evidence type="ECO:0000313" key="2">
    <source>
        <dbReference type="EMBL" id="CAL1400223.1"/>
    </source>
</evidence>
<proteinExistence type="predicted"/>
<protein>
    <submittedName>
        <fullName evidence="2">Uncharacterized protein</fullName>
    </submittedName>
</protein>
<sequence>MQAEEAANFPEVVFDGADDQRPAEHKAAKLSPMEVHRRRLIVEDSQDDFEPPVLIKKEPGMMADREGKKKGRKLVKMGEVTQPAGTSQERLTPRQVRKKKGSLLHLPDDAPVGGKPSILTRSVKKKGSWKAKGDPPAPLIENHEAVCLLMEKGKSIVEDHQGDERIISDESLSAEDELRFVIKSRRMPADQEQLVQPGQVKKVVAAFEEGLVLNEANGSLDAAKEEVVLKLNEYGSNLEGGNRKWSIQ</sequence>
<dbReference type="Proteomes" id="UP001497516">
    <property type="component" value="Chromosome 7"/>
</dbReference>
<feature type="compositionally biased region" description="Basic and acidic residues" evidence="1">
    <location>
        <begin position="18"/>
        <end position="27"/>
    </location>
</feature>
<feature type="region of interest" description="Disordered" evidence="1">
    <location>
        <begin position="51"/>
        <end position="118"/>
    </location>
</feature>
<reference evidence="2 3" key="1">
    <citation type="submission" date="2024-04" db="EMBL/GenBank/DDBJ databases">
        <authorList>
            <person name="Fracassetti M."/>
        </authorList>
    </citation>
    <scope>NUCLEOTIDE SEQUENCE [LARGE SCALE GENOMIC DNA]</scope>
</reference>